<dbReference type="EMBL" id="CAJNDS010001446">
    <property type="protein sequence ID" value="CAE7259966.1"/>
    <property type="molecule type" value="Genomic_DNA"/>
</dbReference>
<feature type="non-terminal residue" evidence="1">
    <location>
        <position position="1"/>
    </location>
</feature>
<name>A0A812MD66_9DINO</name>
<gene>
    <name evidence="1" type="ORF">SNAT2548_LOCUS13561</name>
</gene>
<dbReference type="Proteomes" id="UP000604046">
    <property type="component" value="Unassembled WGS sequence"/>
</dbReference>
<comment type="caution">
    <text evidence="1">The sequence shown here is derived from an EMBL/GenBank/DDBJ whole genome shotgun (WGS) entry which is preliminary data.</text>
</comment>
<reference evidence="1" key="1">
    <citation type="submission" date="2021-02" db="EMBL/GenBank/DDBJ databases">
        <authorList>
            <person name="Dougan E. K."/>
            <person name="Rhodes N."/>
            <person name="Thang M."/>
            <person name="Chan C."/>
        </authorList>
    </citation>
    <scope>NUCLEOTIDE SEQUENCE</scope>
</reference>
<organism evidence="1 2">
    <name type="scientific">Symbiodinium natans</name>
    <dbReference type="NCBI Taxonomy" id="878477"/>
    <lineage>
        <taxon>Eukaryota</taxon>
        <taxon>Sar</taxon>
        <taxon>Alveolata</taxon>
        <taxon>Dinophyceae</taxon>
        <taxon>Suessiales</taxon>
        <taxon>Symbiodiniaceae</taxon>
        <taxon>Symbiodinium</taxon>
    </lineage>
</organism>
<dbReference type="OrthoDB" id="443503at2759"/>
<proteinExistence type="predicted"/>
<evidence type="ECO:0000313" key="1">
    <source>
        <dbReference type="EMBL" id="CAE7259966.1"/>
    </source>
</evidence>
<keyword evidence="2" id="KW-1185">Reference proteome</keyword>
<protein>
    <submittedName>
        <fullName evidence="1">Uncharacterized protein</fullName>
    </submittedName>
</protein>
<sequence length="151" mass="16554">MPSPQSDLITQEMEELKMLLKMGDERMTFLKVWCVEETESSPIVTCQMCREGREMFDLEGFRCRVFIAFGLSVLCSSFARCDAGAATAGKGLPLTAAQMQALTEGLPLLSDIAGQGERAPIAAAEDFLVTKTVLPMAEPVAHVEWLLLRNP</sequence>
<accession>A0A812MD66</accession>
<evidence type="ECO:0000313" key="2">
    <source>
        <dbReference type="Proteomes" id="UP000604046"/>
    </source>
</evidence>
<dbReference type="AlphaFoldDB" id="A0A812MD66"/>